<feature type="transmembrane region" description="Helical" evidence="7">
    <location>
        <begin position="55"/>
        <end position="76"/>
    </location>
</feature>
<dbReference type="Pfam" id="PF00528">
    <property type="entry name" value="BPD_transp_1"/>
    <property type="match status" value="1"/>
</dbReference>
<feature type="transmembrane region" description="Helical" evidence="7">
    <location>
        <begin position="163"/>
        <end position="189"/>
    </location>
</feature>
<dbReference type="InterPro" id="IPR035906">
    <property type="entry name" value="MetI-like_sf"/>
</dbReference>
<dbReference type="PANTHER" id="PTHR43386">
    <property type="entry name" value="OLIGOPEPTIDE TRANSPORT SYSTEM PERMEASE PROTEIN APPC"/>
    <property type="match status" value="1"/>
</dbReference>
<evidence type="ECO:0000259" key="9">
    <source>
        <dbReference type="PROSITE" id="PS50928"/>
    </source>
</evidence>
<keyword evidence="3" id="KW-1003">Cell membrane</keyword>
<keyword evidence="11" id="KW-1185">Reference proteome</keyword>
<protein>
    <submittedName>
        <fullName evidence="10">ABC transporter permease</fullName>
    </submittedName>
</protein>
<dbReference type="GO" id="GO:0005886">
    <property type="term" value="C:plasma membrane"/>
    <property type="evidence" value="ECO:0007669"/>
    <property type="project" value="UniProtKB-SubCell"/>
</dbReference>
<organism evidence="10 11">
    <name type="scientific">Jiangella asiatica</name>
    <dbReference type="NCBI Taxonomy" id="2530372"/>
    <lineage>
        <taxon>Bacteria</taxon>
        <taxon>Bacillati</taxon>
        <taxon>Actinomycetota</taxon>
        <taxon>Actinomycetes</taxon>
        <taxon>Jiangellales</taxon>
        <taxon>Jiangellaceae</taxon>
        <taxon>Jiangella</taxon>
    </lineage>
</organism>
<evidence type="ECO:0000256" key="4">
    <source>
        <dbReference type="ARBA" id="ARBA00022692"/>
    </source>
</evidence>
<dbReference type="GO" id="GO:0055085">
    <property type="term" value="P:transmembrane transport"/>
    <property type="evidence" value="ECO:0007669"/>
    <property type="project" value="InterPro"/>
</dbReference>
<evidence type="ECO:0000256" key="2">
    <source>
        <dbReference type="ARBA" id="ARBA00022448"/>
    </source>
</evidence>
<dbReference type="InterPro" id="IPR025966">
    <property type="entry name" value="OppC_N"/>
</dbReference>
<feature type="transmembrane region" description="Helical" evidence="7">
    <location>
        <begin position="235"/>
        <end position="258"/>
    </location>
</feature>
<feature type="transmembrane region" description="Helical" evidence="7">
    <location>
        <begin position="279"/>
        <end position="300"/>
    </location>
</feature>
<keyword evidence="4 7" id="KW-0812">Transmembrane</keyword>
<proteinExistence type="inferred from homology"/>
<dbReference type="EMBL" id="SMKZ01000019">
    <property type="protein sequence ID" value="TDE09319.1"/>
    <property type="molecule type" value="Genomic_DNA"/>
</dbReference>
<evidence type="ECO:0000256" key="5">
    <source>
        <dbReference type="ARBA" id="ARBA00022989"/>
    </source>
</evidence>
<dbReference type="AlphaFoldDB" id="A0A4R5D758"/>
<accession>A0A4R5D758</accession>
<feature type="region of interest" description="Disordered" evidence="8">
    <location>
        <begin position="1"/>
        <end position="29"/>
    </location>
</feature>
<dbReference type="OrthoDB" id="9812701at2"/>
<evidence type="ECO:0000256" key="7">
    <source>
        <dbReference type="RuleBase" id="RU363032"/>
    </source>
</evidence>
<dbReference type="Gene3D" id="1.10.3720.10">
    <property type="entry name" value="MetI-like"/>
    <property type="match status" value="1"/>
</dbReference>
<keyword evidence="5 7" id="KW-1133">Transmembrane helix</keyword>
<dbReference type="PROSITE" id="PS50928">
    <property type="entry name" value="ABC_TM1"/>
    <property type="match status" value="1"/>
</dbReference>
<dbReference type="SUPFAM" id="SSF161098">
    <property type="entry name" value="MetI-like"/>
    <property type="match status" value="1"/>
</dbReference>
<feature type="transmembrane region" description="Helical" evidence="7">
    <location>
        <begin position="118"/>
        <end position="142"/>
    </location>
</feature>
<comment type="caution">
    <text evidence="10">The sequence shown here is derived from an EMBL/GenBank/DDBJ whole genome shotgun (WGS) entry which is preliminary data.</text>
</comment>
<keyword evidence="6 7" id="KW-0472">Membrane</keyword>
<evidence type="ECO:0000313" key="11">
    <source>
        <dbReference type="Proteomes" id="UP000294739"/>
    </source>
</evidence>
<keyword evidence="2 7" id="KW-0813">Transport</keyword>
<dbReference type="Pfam" id="PF12911">
    <property type="entry name" value="OppC_N"/>
    <property type="match status" value="1"/>
</dbReference>
<dbReference type="InParanoid" id="A0A4R5D758"/>
<dbReference type="InterPro" id="IPR050366">
    <property type="entry name" value="BP-dependent_transpt_permease"/>
</dbReference>
<reference evidence="10 11" key="1">
    <citation type="submission" date="2019-03" db="EMBL/GenBank/DDBJ databases">
        <title>Draft genome sequences of novel Actinobacteria.</title>
        <authorList>
            <person name="Sahin N."/>
            <person name="Ay H."/>
            <person name="Saygin H."/>
        </authorList>
    </citation>
    <scope>NUCLEOTIDE SEQUENCE [LARGE SCALE GENOMIC DNA]</scope>
    <source>
        <strain evidence="10 11">5K138</strain>
    </source>
</reference>
<gene>
    <name evidence="10" type="ORF">E1269_15025</name>
</gene>
<evidence type="ECO:0000313" key="10">
    <source>
        <dbReference type="EMBL" id="TDE09319.1"/>
    </source>
</evidence>
<feature type="domain" description="ABC transmembrane type-1" evidence="9">
    <location>
        <begin position="114"/>
        <end position="301"/>
    </location>
</feature>
<name>A0A4R5D758_9ACTN</name>
<comment type="subcellular location">
    <subcellularLocation>
        <location evidence="1 7">Cell membrane</location>
        <topology evidence="1 7">Multi-pass membrane protein</topology>
    </subcellularLocation>
</comment>
<dbReference type="CDD" id="cd06261">
    <property type="entry name" value="TM_PBP2"/>
    <property type="match status" value="1"/>
</dbReference>
<evidence type="ECO:0000256" key="3">
    <source>
        <dbReference type="ARBA" id="ARBA00022475"/>
    </source>
</evidence>
<evidence type="ECO:0000256" key="1">
    <source>
        <dbReference type="ARBA" id="ARBA00004651"/>
    </source>
</evidence>
<dbReference type="PANTHER" id="PTHR43386:SF1">
    <property type="entry name" value="D,D-DIPEPTIDE TRANSPORT SYSTEM PERMEASE PROTEIN DDPC-RELATED"/>
    <property type="match status" value="1"/>
</dbReference>
<sequence length="315" mass="32452">MSFDPDVTGALAPRGAAPDNPGPAAPGPGTVAPVAPVPVPGARLAVRRFLGHGPAVVGLAILLLTAVMAIAADWIAPYDPQAVSTALLQPPSGEHLLGTDTVGRDILSQVIHGGRVSLIVALVTGVGTLVLGALVGSIAGYYGGRVDAVLMRITEVFQVIPSFALALIIVAVLGTNLAYICGALVMALWPQMARLVRGEVLKIMTTDMVAAARTVGHSNRRIIVSDVLPNALPPLIVQATIDLGSAILLQAGLAFLGLGDPTNLSWGDILQQAQRDLSAWWMSVPAGVVIFLVVLAANFVGDGLNRALRPTSSHL</sequence>
<evidence type="ECO:0000256" key="8">
    <source>
        <dbReference type="SAM" id="MobiDB-lite"/>
    </source>
</evidence>
<evidence type="ECO:0000256" key="6">
    <source>
        <dbReference type="ARBA" id="ARBA00023136"/>
    </source>
</evidence>
<dbReference type="InterPro" id="IPR000515">
    <property type="entry name" value="MetI-like"/>
</dbReference>
<dbReference type="RefSeq" id="WP_131895844.1">
    <property type="nucleotide sequence ID" value="NZ_SMKZ01000019.1"/>
</dbReference>
<comment type="similarity">
    <text evidence="7">Belongs to the binding-protein-dependent transport system permease family.</text>
</comment>
<dbReference type="Proteomes" id="UP000294739">
    <property type="component" value="Unassembled WGS sequence"/>
</dbReference>